<dbReference type="Proteomes" id="UP000676649">
    <property type="component" value="Chromosome"/>
</dbReference>
<reference evidence="10" key="1">
    <citation type="submission" date="2021-04" db="EMBL/GenBank/DDBJ databases">
        <title>Draft genome sequence data of methanotrophic Methylovulum sp. strain S1L and Methylomonas sp. strain S2AM isolated from boreal lake water columns.</title>
        <authorList>
            <person name="Rissanen A.J."/>
            <person name="Mangayil R."/>
            <person name="Svenning M.M."/>
            <person name="Khanongnuch R."/>
        </authorList>
    </citation>
    <scope>NUCLEOTIDE SEQUENCE</scope>
    <source>
        <strain evidence="10">S2AM</strain>
    </source>
</reference>
<comment type="catalytic activity">
    <reaction evidence="8">
        <text>L-tyrosyl-[protein] + ATP = O-phospho-L-tyrosyl-[protein] + ADP + H(+)</text>
        <dbReference type="Rhea" id="RHEA:10596"/>
        <dbReference type="Rhea" id="RHEA-COMP:10136"/>
        <dbReference type="Rhea" id="RHEA-COMP:20101"/>
        <dbReference type="ChEBI" id="CHEBI:15378"/>
        <dbReference type="ChEBI" id="CHEBI:30616"/>
        <dbReference type="ChEBI" id="CHEBI:46858"/>
        <dbReference type="ChEBI" id="CHEBI:61978"/>
        <dbReference type="ChEBI" id="CHEBI:456216"/>
        <dbReference type="EC" id="2.7.10.2"/>
    </reaction>
</comment>
<evidence type="ECO:0000256" key="6">
    <source>
        <dbReference type="ARBA" id="ARBA00022840"/>
    </source>
</evidence>
<keyword evidence="7" id="KW-0829">Tyrosine-protein kinase</keyword>
<accession>A0A975MLX6</accession>
<keyword evidence="3 10" id="KW-0808">Transferase</keyword>
<dbReference type="NCBIfam" id="TIGR01007">
    <property type="entry name" value="eps_fam"/>
    <property type="match status" value="1"/>
</dbReference>
<protein>
    <recommendedName>
        <fullName evidence="2">non-specific protein-tyrosine kinase</fullName>
        <ecNumber evidence="2">2.7.10.2</ecNumber>
    </recommendedName>
</protein>
<feature type="domain" description="AAA" evidence="9">
    <location>
        <begin position="114"/>
        <end position="236"/>
    </location>
</feature>
<evidence type="ECO:0000256" key="5">
    <source>
        <dbReference type="ARBA" id="ARBA00022777"/>
    </source>
</evidence>
<dbReference type="EC" id="2.7.10.2" evidence="2"/>
<evidence type="ECO:0000256" key="2">
    <source>
        <dbReference type="ARBA" id="ARBA00011903"/>
    </source>
</evidence>
<keyword evidence="6" id="KW-0067">ATP-binding</keyword>
<dbReference type="KEGG" id="mpad:KEF85_11800"/>
<dbReference type="Pfam" id="PF13614">
    <property type="entry name" value="AAA_31"/>
    <property type="match status" value="1"/>
</dbReference>
<dbReference type="InterPro" id="IPR027417">
    <property type="entry name" value="P-loop_NTPase"/>
</dbReference>
<comment type="similarity">
    <text evidence="1">Belongs to the CpsD/CapB family.</text>
</comment>
<dbReference type="EMBL" id="CP073754">
    <property type="protein sequence ID" value="QWF70034.1"/>
    <property type="molecule type" value="Genomic_DNA"/>
</dbReference>
<keyword evidence="5" id="KW-0418">Kinase</keyword>
<dbReference type="InterPro" id="IPR050445">
    <property type="entry name" value="Bact_polysacc_biosynth/exp"/>
</dbReference>
<keyword evidence="11" id="KW-1185">Reference proteome</keyword>
<dbReference type="InterPro" id="IPR005702">
    <property type="entry name" value="Wzc-like_C"/>
</dbReference>
<dbReference type="SUPFAM" id="SSF52540">
    <property type="entry name" value="P-loop containing nucleoside triphosphate hydrolases"/>
    <property type="match status" value="1"/>
</dbReference>
<dbReference type="GO" id="GO:0005524">
    <property type="term" value="F:ATP binding"/>
    <property type="evidence" value="ECO:0007669"/>
    <property type="project" value="UniProtKB-KW"/>
</dbReference>
<dbReference type="GO" id="GO:0004715">
    <property type="term" value="F:non-membrane spanning protein tyrosine kinase activity"/>
    <property type="evidence" value="ECO:0007669"/>
    <property type="project" value="UniProtKB-EC"/>
</dbReference>
<dbReference type="GO" id="GO:0005886">
    <property type="term" value="C:plasma membrane"/>
    <property type="evidence" value="ECO:0007669"/>
    <property type="project" value="TreeGrafter"/>
</dbReference>
<dbReference type="PANTHER" id="PTHR32309">
    <property type="entry name" value="TYROSINE-PROTEIN KINASE"/>
    <property type="match status" value="1"/>
</dbReference>
<evidence type="ECO:0000313" key="10">
    <source>
        <dbReference type="EMBL" id="QWF70034.1"/>
    </source>
</evidence>
<dbReference type="CDD" id="cd05387">
    <property type="entry name" value="BY-kinase"/>
    <property type="match status" value="1"/>
</dbReference>
<dbReference type="PANTHER" id="PTHR32309:SF13">
    <property type="entry name" value="FERRIC ENTEROBACTIN TRANSPORT PROTEIN FEPE"/>
    <property type="match status" value="1"/>
</dbReference>
<organism evidence="10 11">
    <name type="scientific">Methylomonas paludis</name>
    <dbReference type="NCBI Taxonomy" id="1173101"/>
    <lineage>
        <taxon>Bacteria</taxon>
        <taxon>Pseudomonadati</taxon>
        <taxon>Pseudomonadota</taxon>
        <taxon>Gammaproteobacteria</taxon>
        <taxon>Methylococcales</taxon>
        <taxon>Methylococcaceae</taxon>
        <taxon>Methylomonas</taxon>
    </lineage>
</organism>
<evidence type="ECO:0000313" key="11">
    <source>
        <dbReference type="Proteomes" id="UP000676649"/>
    </source>
</evidence>
<dbReference type="RefSeq" id="WP_215580812.1">
    <property type="nucleotide sequence ID" value="NZ_CP073754.1"/>
</dbReference>
<name>A0A975MLX6_9GAMM</name>
<dbReference type="InterPro" id="IPR025669">
    <property type="entry name" value="AAA_dom"/>
</dbReference>
<dbReference type="AlphaFoldDB" id="A0A975MLX6"/>
<dbReference type="Gene3D" id="3.40.50.300">
    <property type="entry name" value="P-loop containing nucleotide triphosphate hydrolases"/>
    <property type="match status" value="1"/>
</dbReference>
<gene>
    <name evidence="10" type="ORF">KEF85_11800</name>
</gene>
<dbReference type="SUPFAM" id="SSF160246">
    <property type="entry name" value="EspE N-terminal domain-like"/>
    <property type="match status" value="1"/>
</dbReference>
<evidence type="ECO:0000256" key="4">
    <source>
        <dbReference type="ARBA" id="ARBA00022741"/>
    </source>
</evidence>
<evidence type="ECO:0000256" key="3">
    <source>
        <dbReference type="ARBA" id="ARBA00022679"/>
    </source>
</evidence>
<sequence>MDNEISTIENTAESHIGTLLLKTGKLKANDVERISALQKQNGLLFGEAAKSLGLVSDDDINRALAHQFHYNVLSPDDETLSKELVAAYEPFSSEVETLRTIREQIKLHSGQQHKVLAVVSAERGEGRSWLVANLGIVFAQLGQRTLIVDADLRQPRQQEYFKIKQQYGLSDILAKRAEHSIIKTIAGFDNLSVLIAGTIVPNPLELLSQELKNYLDQCQNHYDIILVDTPSVEQAIDAEIIAQKSGAILLLAKLHQTKLTKLKLVKDAIQETGVDCLGAIITDF</sequence>
<proteinExistence type="inferred from homology"/>
<evidence type="ECO:0000256" key="8">
    <source>
        <dbReference type="ARBA" id="ARBA00051245"/>
    </source>
</evidence>
<dbReference type="InterPro" id="IPR037257">
    <property type="entry name" value="T2SS_E_N_sf"/>
</dbReference>
<evidence type="ECO:0000256" key="7">
    <source>
        <dbReference type="ARBA" id="ARBA00023137"/>
    </source>
</evidence>
<keyword evidence="4" id="KW-0547">Nucleotide-binding</keyword>
<evidence type="ECO:0000259" key="9">
    <source>
        <dbReference type="Pfam" id="PF13614"/>
    </source>
</evidence>
<evidence type="ECO:0000256" key="1">
    <source>
        <dbReference type="ARBA" id="ARBA00007316"/>
    </source>
</evidence>